<organism evidence="1 2">
    <name type="scientific">Kitasatospora paracochleata</name>
    <dbReference type="NCBI Taxonomy" id="58354"/>
    <lineage>
        <taxon>Bacteria</taxon>
        <taxon>Bacillati</taxon>
        <taxon>Actinomycetota</taxon>
        <taxon>Actinomycetes</taxon>
        <taxon>Kitasatosporales</taxon>
        <taxon>Streptomycetaceae</taxon>
        <taxon>Kitasatospora</taxon>
    </lineage>
</organism>
<dbReference type="RefSeq" id="WP_253804548.1">
    <property type="nucleotide sequence ID" value="NZ_JAMZDX010000008.1"/>
</dbReference>
<keyword evidence="2" id="KW-1185">Reference proteome</keyword>
<dbReference type="SUPFAM" id="SSF52540">
    <property type="entry name" value="P-loop containing nucleoside triphosphate hydrolases"/>
    <property type="match status" value="1"/>
</dbReference>
<accession>A0ABT1JAI9</accession>
<name>A0ABT1JAI9_9ACTN</name>
<dbReference type="Gene3D" id="3.40.50.300">
    <property type="entry name" value="P-loop containing nucleotide triphosphate hydrolases"/>
    <property type="match status" value="1"/>
</dbReference>
<evidence type="ECO:0000313" key="2">
    <source>
        <dbReference type="Proteomes" id="UP001206483"/>
    </source>
</evidence>
<keyword evidence="1" id="KW-0547">Nucleotide-binding</keyword>
<proteinExistence type="predicted"/>
<dbReference type="GO" id="GO:0004386">
    <property type="term" value="F:helicase activity"/>
    <property type="evidence" value="ECO:0007669"/>
    <property type="project" value="UniProtKB-KW"/>
</dbReference>
<dbReference type="Proteomes" id="UP001206483">
    <property type="component" value="Unassembled WGS sequence"/>
</dbReference>
<evidence type="ECO:0000313" key="1">
    <source>
        <dbReference type="EMBL" id="MCP2314224.1"/>
    </source>
</evidence>
<protein>
    <submittedName>
        <fullName evidence="1">Superfamily II DNA or RNA helicase</fullName>
    </submittedName>
</protein>
<comment type="caution">
    <text evidence="1">The sequence shown here is derived from an EMBL/GenBank/DDBJ whole genome shotgun (WGS) entry which is preliminary data.</text>
</comment>
<keyword evidence="1" id="KW-0067">ATP-binding</keyword>
<keyword evidence="1" id="KW-0378">Hydrolase</keyword>
<gene>
    <name evidence="1" type="ORF">FHR36_007423</name>
</gene>
<sequence>MKVVSRPDGRSVGCRRSLRGHQEEGLEAIVRGLTPRPGHSAPNGLRVTVQMAVSSGRSYVAAVAGHQLVPRGVVLVVVPALDLLVQMIGSWRAAGRGAGPFGTRGRVVNRPLQGRTGGIEGGKSMVVRVGGAAVMWRQCSGSG</sequence>
<dbReference type="EMBL" id="JAMZDX010000008">
    <property type="protein sequence ID" value="MCP2314224.1"/>
    <property type="molecule type" value="Genomic_DNA"/>
</dbReference>
<reference evidence="1 2" key="1">
    <citation type="submission" date="2022-06" db="EMBL/GenBank/DDBJ databases">
        <title>Sequencing the genomes of 1000 actinobacteria strains.</title>
        <authorList>
            <person name="Klenk H.-P."/>
        </authorList>
    </citation>
    <scope>NUCLEOTIDE SEQUENCE [LARGE SCALE GENOMIC DNA]</scope>
    <source>
        <strain evidence="1 2">DSM 41656</strain>
    </source>
</reference>
<dbReference type="InterPro" id="IPR027417">
    <property type="entry name" value="P-loop_NTPase"/>
</dbReference>
<keyword evidence="1" id="KW-0347">Helicase</keyword>